<keyword evidence="1" id="KW-0548">Nucleotidyltransferase</keyword>
<accession>A0AA51UCN1</accession>
<dbReference type="EMBL" id="OQ927972">
    <property type="protein sequence ID" value="WMV69883.1"/>
    <property type="molecule type" value="Genomic_RNA"/>
</dbReference>
<name>A0AA51UCN1_9VIRU</name>
<reference evidence="1" key="1">
    <citation type="submission" date="2023-05" db="EMBL/GenBank/DDBJ databases">
        <title>Completing the complex virome characterized from the metatranscriptomes of grapevine downy mildew lesions.</title>
        <authorList>
            <person name="Daghino S."/>
            <person name="Forgia M."/>
            <person name="Navarro B."/>
            <person name="Di Serio F."/>
            <person name="Turina M."/>
        </authorList>
    </citation>
    <scope>NUCLEOTIDE SEQUENCE</scope>
    <source>
        <strain evidence="1">DMG-B</strain>
    </source>
</reference>
<protein>
    <submittedName>
        <fullName evidence="1">RNA-dependent RNA polymerase</fullName>
    </submittedName>
</protein>
<sequence>MQETLVDDLCIYTHPLLRSYLTLSQWKSLVSVMMGMNQDLRKQCITLCRSACWPVRDTTLYNKTSSFCHFLEDEYARDHHQLAAISDSFTNPLISGLYISLCISLPMGEHAIRQTYARLLGKEMSVMESSPLPQSICYECFFGEYNRPLHPTLSPNPLQSARIHQIIDKWVLDLCDKDVILPHMTSKLVSKHTQSLVQDVYPDYTTFEEEGATQPDLESIYMKFGDELNGGSCEVKQRWYTSGLVPRTYYAAGSDAYHKSKYLRDAFNNLCDLLPPTERYARVNTRRLVLSSPDSHAIIYDLTSFTSNMHEQRHFLDRLASYCRGNVVRILDTIEGVIEADLGDLIMRYNDLNKNPTYSSDKLIGKGILLDHHIAGFLGVYGNLATCTFLHGAVMSCVVDSFQQIGIAGDDGIVDSYDDWITNFAIRLLGVMEESKGYSTNDTGNQVYLKRPVKQVGTRIYSESFALYSMFEHLFEEDDRRFFKAPRSRIERKKSLASSLVAYLRSISSLVISEDEQSQIRAFLEMVYKRAQFPEYGYVPYLHVEFGSHQKALPSVLIPSLDAIGHDPIEYTIKSLYNGCVVLPYRSSERIAFDSGMLYAGAEFECTGDRWLAFYRKMGFVEITQGNVLYVGEEGLDRLLEVYIVGDRYPVYNVSVIHDVPTQLQC</sequence>
<proteinExistence type="predicted"/>
<keyword evidence="1" id="KW-0696">RNA-directed RNA polymerase</keyword>
<dbReference type="GO" id="GO:0003968">
    <property type="term" value="F:RNA-directed RNA polymerase activity"/>
    <property type="evidence" value="ECO:0007669"/>
    <property type="project" value="UniProtKB-KW"/>
</dbReference>
<keyword evidence="1" id="KW-0808">Transferase</keyword>
<evidence type="ECO:0000313" key="1">
    <source>
        <dbReference type="EMBL" id="WMV69883.1"/>
    </source>
</evidence>
<organism evidence="1">
    <name type="scientific">Downy mildew lesion associated ambivirus 1</name>
    <dbReference type="NCBI Taxonomy" id="3070653"/>
    <lineage>
        <taxon>Viruses</taxon>
        <taxon>Riboviria</taxon>
    </lineage>
</organism>